<dbReference type="Gene3D" id="3.40.50.1820">
    <property type="entry name" value="alpha/beta hydrolase"/>
    <property type="match status" value="1"/>
</dbReference>
<dbReference type="EMBL" id="ML210213">
    <property type="protein sequence ID" value="TFK23739.1"/>
    <property type="molecule type" value="Genomic_DNA"/>
</dbReference>
<name>A0A5C3KT08_COPMA</name>
<keyword evidence="3" id="KW-1185">Reference proteome</keyword>
<dbReference type="STRING" id="230819.A0A5C3KT08"/>
<evidence type="ECO:0000313" key="2">
    <source>
        <dbReference type="EMBL" id="TFK23739.1"/>
    </source>
</evidence>
<dbReference type="GO" id="GO:0016787">
    <property type="term" value="F:hydrolase activity"/>
    <property type="evidence" value="ECO:0007669"/>
    <property type="project" value="UniProtKB-KW"/>
</dbReference>
<evidence type="ECO:0000259" key="1">
    <source>
        <dbReference type="Pfam" id="PF01738"/>
    </source>
</evidence>
<dbReference type="PANTHER" id="PTHR17630">
    <property type="entry name" value="DIENELACTONE HYDROLASE"/>
    <property type="match status" value="1"/>
</dbReference>
<dbReference type="PANTHER" id="PTHR17630:SF44">
    <property type="entry name" value="PROTEIN AIM2"/>
    <property type="match status" value="1"/>
</dbReference>
<dbReference type="InterPro" id="IPR002925">
    <property type="entry name" value="Dienelactn_hydro"/>
</dbReference>
<protein>
    <submittedName>
        <fullName evidence="2">Alpha/beta-hydrolase</fullName>
    </submittedName>
</protein>
<dbReference type="OrthoDB" id="1393670at2759"/>
<dbReference type="Pfam" id="PF01738">
    <property type="entry name" value="DLH"/>
    <property type="match status" value="1"/>
</dbReference>
<proteinExistence type="predicted"/>
<gene>
    <name evidence="2" type="ORF">FA15DRAFT_705205</name>
</gene>
<dbReference type="SUPFAM" id="SSF53474">
    <property type="entry name" value="alpha/beta-Hydrolases"/>
    <property type="match status" value="1"/>
</dbReference>
<accession>A0A5C3KT08</accession>
<keyword evidence="2" id="KW-0378">Hydrolase</keyword>
<reference evidence="2 3" key="1">
    <citation type="journal article" date="2019" name="Nat. Ecol. Evol.">
        <title>Megaphylogeny resolves global patterns of mushroom evolution.</title>
        <authorList>
            <person name="Varga T."/>
            <person name="Krizsan K."/>
            <person name="Foldi C."/>
            <person name="Dima B."/>
            <person name="Sanchez-Garcia M."/>
            <person name="Sanchez-Ramirez S."/>
            <person name="Szollosi G.J."/>
            <person name="Szarkandi J.G."/>
            <person name="Papp V."/>
            <person name="Albert L."/>
            <person name="Andreopoulos W."/>
            <person name="Angelini C."/>
            <person name="Antonin V."/>
            <person name="Barry K.W."/>
            <person name="Bougher N.L."/>
            <person name="Buchanan P."/>
            <person name="Buyck B."/>
            <person name="Bense V."/>
            <person name="Catcheside P."/>
            <person name="Chovatia M."/>
            <person name="Cooper J."/>
            <person name="Damon W."/>
            <person name="Desjardin D."/>
            <person name="Finy P."/>
            <person name="Geml J."/>
            <person name="Haridas S."/>
            <person name="Hughes K."/>
            <person name="Justo A."/>
            <person name="Karasinski D."/>
            <person name="Kautmanova I."/>
            <person name="Kiss B."/>
            <person name="Kocsube S."/>
            <person name="Kotiranta H."/>
            <person name="LaButti K.M."/>
            <person name="Lechner B.E."/>
            <person name="Liimatainen K."/>
            <person name="Lipzen A."/>
            <person name="Lukacs Z."/>
            <person name="Mihaltcheva S."/>
            <person name="Morgado L.N."/>
            <person name="Niskanen T."/>
            <person name="Noordeloos M.E."/>
            <person name="Ohm R.A."/>
            <person name="Ortiz-Santana B."/>
            <person name="Ovrebo C."/>
            <person name="Racz N."/>
            <person name="Riley R."/>
            <person name="Savchenko A."/>
            <person name="Shiryaev A."/>
            <person name="Soop K."/>
            <person name="Spirin V."/>
            <person name="Szebenyi C."/>
            <person name="Tomsovsky M."/>
            <person name="Tulloss R.E."/>
            <person name="Uehling J."/>
            <person name="Grigoriev I.V."/>
            <person name="Vagvolgyi C."/>
            <person name="Papp T."/>
            <person name="Martin F.M."/>
            <person name="Miettinen O."/>
            <person name="Hibbett D.S."/>
            <person name="Nagy L.G."/>
        </authorList>
    </citation>
    <scope>NUCLEOTIDE SEQUENCE [LARGE SCALE GENOMIC DNA]</scope>
    <source>
        <strain evidence="2 3">CBS 121175</strain>
    </source>
</reference>
<organism evidence="2 3">
    <name type="scientific">Coprinopsis marcescibilis</name>
    <name type="common">Agaric fungus</name>
    <name type="synonym">Psathyrella marcescibilis</name>
    <dbReference type="NCBI Taxonomy" id="230819"/>
    <lineage>
        <taxon>Eukaryota</taxon>
        <taxon>Fungi</taxon>
        <taxon>Dikarya</taxon>
        <taxon>Basidiomycota</taxon>
        <taxon>Agaricomycotina</taxon>
        <taxon>Agaricomycetes</taxon>
        <taxon>Agaricomycetidae</taxon>
        <taxon>Agaricales</taxon>
        <taxon>Agaricineae</taxon>
        <taxon>Psathyrellaceae</taxon>
        <taxon>Coprinopsis</taxon>
    </lineage>
</organism>
<evidence type="ECO:0000313" key="3">
    <source>
        <dbReference type="Proteomes" id="UP000307440"/>
    </source>
</evidence>
<dbReference type="InterPro" id="IPR029058">
    <property type="entry name" value="AB_hydrolase_fold"/>
</dbReference>
<dbReference type="Proteomes" id="UP000307440">
    <property type="component" value="Unassembled WGS sequence"/>
</dbReference>
<feature type="domain" description="Dienelactone hydrolase" evidence="1">
    <location>
        <begin position="40"/>
        <end position="252"/>
    </location>
</feature>
<sequence>MAETKQESRVLAGPIGDCCLQGVKHTGDAVGRATDIGDIPTYISEPVKAQEGRKKVVLFFPDVYGPFYVNAQLLQDYYASQGFHVLGIDYFFGDPIHIHTEPDFDRAAWFQKSRKQAEEAVPKWIKAVRAIYGEDGIYTAVGYCFGGPYVLEAGATEQIVAGAFAHPAGLTEDHFKNLTKPILLSCAEVDHTFPAESRRRAVDIIIEKKLPYHVQVFSGVSHGFGTRGDPQVENSRWAKEESARSIISWFARWSALA</sequence>
<dbReference type="AlphaFoldDB" id="A0A5C3KT08"/>